<comment type="caution">
    <text evidence="2">The sequence shown here is derived from an EMBL/GenBank/DDBJ whole genome shotgun (WGS) entry which is preliminary data.</text>
</comment>
<evidence type="ECO:0000313" key="2">
    <source>
        <dbReference type="EMBL" id="TPV33947.1"/>
    </source>
</evidence>
<gene>
    <name evidence="2" type="ORF">FJ651_07250</name>
</gene>
<organism evidence="2 3">
    <name type="scientific">Paucihalobacter ruber</name>
    <dbReference type="NCBI Taxonomy" id="2567861"/>
    <lineage>
        <taxon>Bacteria</taxon>
        <taxon>Pseudomonadati</taxon>
        <taxon>Bacteroidota</taxon>
        <taxon>Flavobacteriia</taxon>
        <taxon>Flavobacteriales</taxon>
        <taxon>Flavobacteriaceae</taxon>
        <taxon>Paucihalobacter</taxon>
    </lineage>
</organism>
<feature type="transmembrane region" description="Helical" evidence="1">
    <location>
        <begin position="116"/>
        <end position="135"/>
    </location>
</feature>
<dbReference type="RefSeq" id="WP_140989844.1">
    <property type="nucleotide sequence ID" value="NZ_VHIQ01000003.1"/>
</dbReference>
<dbReference type="OrthoDB" id="5491447at2"/>
<keyword evidence="1" id="KW-0812">Transmembrane</keyword>
<proteinExistence type="predicted"/>
<keyword evidence="3" id="KW-1185">Reference proteome</keyword>
<reference evidence="2 3" key="1">
    <citation type="submission" date="2019-06" db="EMBL/GenBank/DDBJ databases">
        <title>Flavobacteriaceae Paucihalobacterium erythroidium CWB-1, complete genome.</title>
        <authorList>
            <person name="Wu S."/>
        </authorList>
    </citation>
    <scope>NUCLEOTIDE SEQUENCE [LARGE SCALE GENOMIC DNA]</scope>
    <source>
        <strain evidence="2 3">CWB-1</strain>
    </source>
</reference>
<evidence type="ECO:0008006" key="4">
    <source>
        <dbReference type="Google" id="ProtNLM"/>
    </source>
</evidence>
<dbReference type="AlphaFoldDB" id="A0A506PLF8"/>
<evidence type="ECO:0000313" key="3">
    <source>
        <dbReference type="Proteomes" id="UP000317332"/>
    </source>
</evidence>
<protein>
    <recommendedName>
        <fullName evidence="4">DUF4129 domain-containing protein</fullName>
    </recommendedName>
</protein>
<keyword evidence="1" id="KW-1133">Transmembrane helix</keyword>
<keyword evidence="1" id="KW-0472">Membrane</keyword>
<evidence type="ECO:0000256" key="1">
    <source>
        <dbReference type="SAM" id="Phobius"/>
    </source>
</evidence>
<dbReference type="EMBL" id="VHIQ01000003">
    <property type="protein sequence ID" value="TPV33947.1"/>
    <property type="molecule type" value="Genomic_DNA"/>
</dbReference>
<sequence>MIKTVFDLIFKGRSYSTHVVKTHLNRGVNTDLDIKLNTGLVDSLTQNKIKTDSSQVEVTPFKEAINERYKGSDFNYDINDTGGINLLQRLLQRFFNWLSDVFGINIDFVDYKTLEIIIYALLGIGALYLLIRFLVENPMNRVFKTEETSIETFNYTEENITEVNFDQLINQAINEGNFRLATRFLYLKSLKILSKNNIIEWHFDKTNSDYLNEIKNTETQQLFKKVSYVYDYVWYGEFTVNHDQFEYNKQYFVQLQKAKN</sequence>
<accession>A0A506PLF8</accession>
<name>A0A506PLF8_9FLAO</name>
<dbReference type="Proteomes" id="UP000317332">
    <property type="component" value="Unassembled WGS sequence"/>
</dbReference>